<feature type="region of interest" description="Disordered" evidence="1">
    <location>
        <begin position="186"/>
        <end position="221"/>
    </location>
</feature>
<feature type="compositionally biased region" description="Low complexity" evidence="1">
    <location>
        <begin position="137"/>
        <end position="148"/>
    </location>
</feature>
<dbReference type="PANTHER" id="PTHR33673">
    <property type="entry name" value="SUPPRESSOR SRP40-LIKE PROTEIN"/>
    <property type="match status" value="1"/>
</dbReference>
<dbReference type="PANTHER" id="PTHR33673:SF36">
    <property type="entry name" value="MYB-LIKE PROTEIN Q"/>
    <property type="match status" value="1"/>
</dbReference>
<evidence type="ECO:0000313" key="2">
    <source>
        <dbReference type="EMBL" id="CAG1830208.1"/>
    </source>
</evidence>
<reference evidence="2" key="1">
    <citation type="submission" date="2021-03" db="EMBL/GenBank/DDBJ databases">
        <authorList>
            <consortium name="Genoscope - CEA"/>
            <person name="William W."/>
        </authorList>
    </citation>
    <scope>NUCLEOTIDE SEQUENCE</scope>
    <source>
        <strain evidence="2">Doubled-haploid Pahang</strain>
    </source>
</reference>
<accession>A0A8D7EUN5</accession>
<organism evidence="2">
    <name type="scientific">Musa acuminata subsp. malaccensis</name>
    <name type="common">Wild banana</name>
    <name type="synonym">Musa malaccensis</name>
    <dbReference type="NCBI Taxonomy" id="214687"/>
    <lineage>
        <taxon>Eukaryota</taxon>
        <taxon>Viridiplantae</taxon>
        <taxon>Streptophyta</taxon>
        <taxon>Embryophyta</taxon>
        <taxon>Tracheophyta</taxon>
        <taxon>Spermatophyta</taxon>
        <taxon>Magnoliopsida</taxon>
        <taxon>Liliopsida</taxon>
        <taxon>Zingiberales</taxon>
        <taxon>Musaceae</taxon>
        <taxon>Musa</taxon>
    </lineage>
</organism>
<dbReference type="EMBL" id="HG996472">
    <property type="protein sequence ID" value="CAG1830208.1"/>
    <property type="molecule type" value="Genomic_DNA"/>
</dbReference>
<feature type="compositionally biased region" description="Low complexity" evidence="1">
    <location>
        <begin position="36"/>
        <end position="45"/>
    </location>
</feature>
<feature type="non-terminal residue" evidence="2">
    <location>
        <position position="237"/>
    </location>
</feature>
<name>A0A8D7EUN5_MUSAM</name>
<feature type="compositionally biased region" description="Basic and acidic residues" evidence="1">
    <location>
        <begin position="150"/>
        <end position="161"/>
    </location>
</feature>
<feature type="compositionally biased region" description="Polar residues" evidence="1">
    <location>
        <begin position="46"/>
        <end position="60"/>
    </location>
</feature>
<sequence>STSSDESSEEEEFFRSDQAEFTMSTPLPEHGDIPRGQATQAGAATSANDSVNPTDISLPQSDILEPRQSPPVQVMEKSDPADPNRIPSSIFERSKSTTPMEWSVASNESLFSIHVGNSSFSKENVVSPMASYSVHAESGALQAAAEAANAEEHAHKERRPAEQAALPPSLSRSSAESFAFPILTGERKSGSFKGEPGHPLQPEKAEQLPLQTGTPKEAPAAGESRWFSCFSCCTSCC</sequence>
<protein>
    <submittedName>
        <fullName evidence="2">(wild Malaysian banana) hypothetical protein</fullName>
    </submittedName>
</protein>
<feature type="region of interest" description="Disordered" evidence="1">
    <location>
        <begin position="137"/>
        <end position="174"/>
    </location>
</feature>
<evidence type="ECO:0000256" key="1">
    <source>
        <dbReference type="SAM" id="MobiDB-lite"/>
    </source>
</evidence>
<feature type="region of interest" description="Disordered" evidence="1">
    <location>
        <begin position="1"/>
        <end position="102"/>
    </location>
</feature>
<feature type="compositionally biased region" description="Acidic residues" evidence="1">
    <location>
        <begin position="1"/>
        <end position="12"/>
    </location>
</feature>
<feature type="compositionally biased region" description="Low complexity" evidence="1">
    <location>
        <begin position="164"/>
        <end position="174"/>
    </location>
</feature>
<dbReference type="AlphaFoldDB" id="A0A8D7EUN5"/>
<gene>
    <name evidence="2" type="ORF">GSMUA_334620.1</name>
</gene>
<proteinExistence type="predicted"/>